<dbReference type="GO" id="GO:0005524">
    <property type="term" value="F:ATP binding"/>
    <property type="evidence" value="ECO:0007669"/>
    <property type="project" value="UniProtKB-KW"/>
</dbReference>
<dbReference type="GO" id="GO:0005783">
    <property type="term" value="C:endoplasmic reticulum"/>
    <property type="evidence" value="ECO:0007669"/>
    <property type="project" value="TreeGrafter"/>
</dbReference>
<evidence type="ECO:0000256" key="6">
    <source>
        <dbReference type="ARBA" id="ARBA00024484"/>
    </source>
</evidence>
<evidence type="ECO:0000313" key="11">
    <source>
        <dbReference type="Proteomes" id="UP000821866"/>
    </source>
</evidence>
<dbReference type="InterPro" id="IPR045851">
    <property type="entry name" value="AMP-bd_C_sf"/>
</dbReference>
<keyword evidence="5" id="KW-0067">ATP-binding</keyword>
<comment type="similarity">
    <text evidence="1">Belongs to the ATP-dependent AMP-binding enzyme family.</text>
</comment>
<dbReference type="Proteomes" id="UP000821866">
    <property type="component" value="Unassembled WGS sequence"/>
</dbReference>
<feature type="region of interest" description="Disordered" evidence="8">
    <location>
        <begin position="425"/>
        <end position="444"/>
    </location>
</feature>
<evidence type="ECO:0000259" key="9">
    <source>
        <dbReference type="Pfam" id="PF00501"/>
    </source>
</evidence>
<evidence type="ECO:0000256" key="1">
    <source>
        <dbReference type="ARBA" id="ARBA00006432"/>
    </source>
</evidence>
<keyword evidence="4" id="KW-0443">Lipid metabolism</keyword>
<name>A0A9J6CSR4_RHIMP</name>
<dbReference type="PANTHER" id="PTHR43272">
    <property type="entry name" value="LONG-CHAIN-FATTY-ACID--COA LIGASE"/>
    <property type="match status" value="1"/>
</dbReference>
<dbReference type="EMBL" id="JABSTU010006872">
    <property type="protein sequence ID" value="KAH7931688.1"/>
    <property type="molecule type" value="Genomic_DNA"/>
</dbReference>
<keyword evidence="3" id="KW-0547">Nucleotide-binding</keyword>
<dbReference type="GO" id="GO:0005886">
    <property type="term" value="C:plasma membrane"/>
    <property type="evidence" value="ECO:0007669"/>
    <property type="project" value="TreeGrafter"/>
</dbReference>
<dbReference type="GO" id="GO:0030182">
    <property type="term" value="P:neuron differentiation"/>
    <property type="evidence" value="ECO:0007669"/>
    <property type="project" value="TreeGrafter"/>
</dbReference>
<evidence type="ECO:0000256" key="8">
    <source>
        <dbReference type="SAM" id="MobiDB-lite"/>
    </source>
</evidence>
<evidence type="ECO:0000256" key="7">
    <source>
        <dbReference type="ARBA" id="ARBA00026121"/>
    </source>
</evidence>
<comment type="catalytic activity">
    <reaction evidence="6">
        <text>a long-chain fatty acid + ATP + CoA = a long-chain fatty acyl-CoA + AMP + diphosphate</text>
        <dbReference type="Rhea" id="RHEA:15421"/>
        <dbReference type="ChEBI" id="CHEBI:30616"/>
        <dbReference type="ChEBI" id="CHEBI:33019"/>
        <dbReference type="ChEBI" id="CHEBI:57287"/>
        <dbReference type="ChEBI" id="CHEBI:57560"/>
        <dbReference type="ChEBI" id="CHEBI:83139"/>
        <dbReference type="ChEBI" id="CHEBI:456215"/>
        <dbReference type="EC" id="6.2.1.3"/>
    </reaction>
    <physiologicalReaction direction="left-to-right" evidence="6">
        <dbReference type="Rhea" id="RHEA:15422"/>
    </physiologicalReaction>
</comment>
<proteinExistence type="inferred from homology"/>
<organism evidence="10 11">
    <name type="scientific">Rhipicephalus microplus</name>
    <name type="common">Cattle tick</name>
    <name type="synonym">Boophilus microplus</name>
    <dbReference type="NCBI Taxonomy" id="6941"/>
    <lineage>
        <taxon>Eukaryota</taxon>
        <taxon>Metazoa</taxon>
        <taxon>Ecdysozoa</taxon>
        <taxon>Arthropoda</taxon>
        <taxon>Chelicerata</taxon>
        <taxon>Arachnida</taxon>
        <taxon>Acari</taxon>
        <taxon>Parasitiformes</taxon>
        <taxon>Ixodida</taxon>
        <taxon>Ixodoidea</taxon>
        <taxon>Ixodidae</taxon>
        <taxon>Rhipicephalinae</taxon>
        <taxon>Rhipicephalus</taxon>
        <taxon>Boophilus</taxon>
    </lineage>
</organism>
<evidence type="ECO:0000313" key="10">
    <source>
        <dbReference type="EMBL" id="KAH7931688.1"/>
    </source>
</evidence>
<dbReference type="VEuPathDB" id="VectorBase:LOC119187864"/>
<evidence type="ECO:0000256" key="4">
    <source>
        <dbReference type="ARBA" id="ARBA00022832"/>
    </source>
</evidence>
<dbReference type="Gene3D" id="3.30.300.30">
    <property type="match status" value="1"/>
</dbReference>
<dbReference type="Pfam" id="PF00501">
    <property type="entry name" value="AMP-binding"/>
    <property type="match status" value="1"/>
</dbReference>
<keyword evidence="11" id="KW-1185">Reference proteome</keyword>
<reference evidence="10" key="2">
    <citation type="submission" date="2021-09" db="EMBL/GenBank/DDBJ databases">
        <authorList>
            <person name="Jia N."/>
            <person name="Wang J."/>
            <person name="Shi W."/>
            <person name="Du L."/>
            <person name="Sun Y."/>
            <person name="Zhan W."/>
            <person name="Jiang J."/>
            <person name="Wang Q."/>
            <person name="Zhang B."/>
            <person name="Ji P."/>
            <person name="Sakyi L.B."/>
            <person name="Cui X."/>
            <person name="Yuan T."/>
            <person name="Jiang B."/>
            <person name="Yang W."/>
            <person name="Lam T.T.-Y."/>
            <person name="Chang Q."/>
            <person name="Ding S."/>
            <person name="Wang X."/>
            <person name="Zhu J."/>
            <person name="Ruan X."/>
            <person name="Zhao L."/>
            <person name="Wei J."/>
            <person name="Que T."/>
            <person name="Du C."/>
            <person name="Cheng J."/>
            <person name="Dai P."/>
            <person name="Han X."/>
            <person name="Huang E."/>
            <person name="Gao Y."/>
            <person name="Liu J."/>
            <person name="Shao H."/>
            <person name="Ye R."/>
            <person name="Li L."/>
            <person name="Wei W."/>
            <person name="Wang X."/>
            <person name="Wang C."/>
            <person name="Huo Q."/>
            <person name="Li W."/>
            <person name="Guo W."/>
            <person name="Chen H."/>
            <person name="Chen S."/>
            <person name="Zhou L."/>
            <person name="Zhou L."/>
            <person name="Ni X."/>
            <person name="Tian J."/>
            <person name="Zhou Y."/>
            <person name="Sheng Y."/>
            <person name="Liu T."/>
            <person name="Pan Y."/>
            <person name="Xia L."/>
            <person name="Li J."/>
            <person name="Zhao F."/>
            <person name="Cao W."/>
        </authorList>
    </citation>
    <scope>NUCLEOTIDE SEQUENCE</scope>
    <source>
        <strain evidence="10">Rmic-2018</strain>
        <tissue evidence="10">Larvae</tissue>
    </source>
</reference>
<dbReference type="SUPFAM" id="SSF56801">
    <property type="entry name" value="Acetyl-CoA synthetase-like"/>
    <property type="match status" value="1"/>
</dbReference>
<dbReference type="GO" id="GO:0090433">
    <property type="term" value="F:palmitoyl-CoA ligase activity"/>
    <property type="evidence" value="ECO:0007669"/>
    <property type="project" value="TreeGrafter"/>
</dbReference>
<dbReference type="InterPro" id="IPR000873">
    <property type="entry name" value="AMP-dep_synth/lig_dom"/>
</dbReference>
<evidence type="ECO:0000256" key="2">
    <source>
        <dbReference type="ARBA" id="ARBA00022598"/>
    </source>
</evidence>
<dbReference type="EC" id="6.2.1.3" evidence="7"/>
<keyword evidence="2" id="KW-0436">Ligase</keyword>
<comment type="caution">
    <text evidence="10">The sequence shown here is derived from an EMBL/GenBank/DDBJ whole genome shotgun (WGS) entry which is preliminary data.</text>
</comment>
<accession>A0A9J6CSR4</accession>
<feature type="domain" description="AMP-dependent synthetase/ligase" evidence="9">
    <location>
        <begin position="56"/>
        <end position="226"/>
    </location>
</feature>
<dbReference type="Gene3D" id="3.40.50.12780">
    <property type="entry name" value="N-terminal domain of ligase-like"/>
    <property type="match status" value="1"/>
</dbReference>
<evidence type="ECO:0000256" key="5">
    <source>
        <dbReference type="ARBA" id="ARBA00022840"/>
    </source>
</evidence>
<dbReference type="AlphaFoldDB" id="A0A9J6CSR4"/>
<dbReference type="InterPro" id="IPR042099">
    <property type="entry name" value="ANL_N_sf"/>
</dbReference>
<dbReference type="PANTHER" id="PTHR43272:SF83">
    <property type="entry name" value="ACYL-COA SYNTHETASE LONG-CHAIN, ISOFORM J"/>
    <property type="match status" value="1"/>
</dbReference>
<evidence type="ECO:0000256" key="3">
    <source>
        <dbReference type="ARBA" id="ARBA00022741"/>
    </source>
</evidence>
<gene>
    <name evidence="10" type="ORF">HPB51_029716</name>
</gene>
<sequence>MQPPSPLREAKYTWEMRVHAAARSWRHLAGNAENTIVHPSRCPSTAGTALMPGVIGDTSLLKPTAMIAVPLLLNRIRKAIEQELSKKSPILQEVFAFAQTYKSYWKKKGFTTPILNRIIFRGSKQILGGHLRALVSGSAPLSSETQEFLSNCLDCPVLQGYGLTETTAGATLQDLYDLTVGVVGPPLNGVQIKLVDWEEGGYHVADRPYPRGEVVVGGPTVAAGYYLKPELTAENFKDDGQTRWFYTGDIGEFLPKGLLRIIDRKKDLVKLQNGEYVSLGKIEMVLKTHPLVDNACVCGSSLCTFVVALIQPNEATLKRTAKSLSIAENESLPQLCENPILHNAVTNELTNHCTKSNLVKYEVPLKYKLCKEVWTPETELVTAALKIRRTQIQKLYHEDIQAMYRGVSNAASATDLLSSRRDNSVTFPFEKSGNEAADPKAGAK</sequence>
<keyword evidence="4" id="KW-0276">Fatty acid metabolism</keyword>
<dbReference type="GO" id="GO:0005811">
    <property type="term" value="C:lipid droplet"/>
    <property type="evidence" value="ECO:0007669"/>
    <property type="project" value="TreeGrafter"/>
</dbReference>
<dbReference type="GO" id="GO:0035336">
    <property type="term" value="P:long-chain fatty-acyl-CoA metabolic process"/>
    <property type="evidence" value="ECO:0007669"/>
    <property type="project" value="TreeGrafter"/>
</dbReference>
<protein>
    <recommendedName>
        <fullName evidence="7">long-chain-fatty-acid--CoA ligase</fullName>
        <ecNumber evidence="7">6.2.1.3</ecNumber>
    </recommendedName>
</protein>
<reference evidence="10" key="1">
    <citation type="journal article" date="2020" name="Cell">
        <title>Large-Scale Comparative Analyses of Tick Genomes Elucidate Their Genetic Diversity and Vector Capacities.</title>
        <authorList>
            <consortium name="Tick Genome and Microbiome Consortium (TIGMIC)"/>
            <person name="Jia N."/>
            <person name="Wang J."/>
            <person name="Shi W."/>
            <person name="Du L."/>
            <person name="Sun Y."/>
            <person name="Zhan W."/>
            <person name="Jiang J.F."/>
            <person name="Wang Q."/>
            <person name="Zhang B."/>
            <person name="Ji P."/>
            <person name="Bell-Sakyi L."/>
            <person name="Cui X.M."/>
            <person name="Yuan T.T."/>
            <person name="Jiang B.G."/>
            <person name="Yang W.F."/>
            <person name="Lam T.T."/>
            <person name="Chang Q.C."/>
            <person name="Ding S.J."/>
            <person name="Wang X.J."/>
            <person name="Zhu J.G."/>
            <person name="Ruan X.D."/>
            <person name="Zhao L."/>
            <person name="Wei J.T."/>
            <person name="Ye R.Z."/>
            <person name="Que T.C."/>
            <person name="Du C.H."/>
            <person name="Zhou Y.H."/>
            <person name="Cheng J.X."/>
            <person name="Dai P.F."/>
            <person name="Guo W.B."/>
            <person name="Han X.H."/>
            <person name="Huang E.J."/>
            <person name="Li L.F."/>
            <person name="Wei W."/>
            <person name="Gao Y.C."/>
            <person name="Liu J.Z."/>
            <person name="Shao H.Z."/>
            <person name="Wang X."/>
            <person name="Wang C.C."/>
            <person name="Yang T.C."/>
            <person name="Huo Q.B."/>
            <person name="Li W."/>
            <person name="Chen H.Y."/>
            <person name="Chen S.E."/>
            <person name="Zhou L.G."/>
            <person name="Ni X.B."/>
            <person name="Tian J.H."/>
            <person name="Sheng Y."/>
            <person name="Liu T."/>
            <person name="Pan Y.S."/>
            <person name="Xia L.Y."/>
            <person name="Li J."/>
            <person name="Zhao F."/>
            <person name="Cao W.C."/>
        </authorList>
    </citation>
    <scope>NUCLEOTIDE SEQUENCE</scope>
    <source>
        <strain evidence="10">Rmic-2018</strain>
    </source>
</reference>